<reference evidence="2" key="1">
    <citation type="submission" date="2023-08" db="EMBL/GenBank/DDBJ databases">
        <title>A de novo genome assembly of Solanum verrucosum Schlechtendal, a Mexican diploid species geographically isolated from the other diploid A-genome species in potato relatives.</title>
        <authorList>
            <person name="Hosaka K."/>
        </authorList>
    </citation>
    <scope>NUCLEOTIDE SEQUENCE</scope>
    <source>
        <tissue evidence="2">Young leaves</tissue>
    </source>
</reference>
<dbReference type="AlphaFoldDB" id="A0AAF0UHZ9"/>
<evidence type="ECO:0000259" key="1">
    <source>
        <dbReference type="Pfam" id="PF24626"/>
    </source>
</evidence>
<organism evidence="2 3">
    <name type="scientific">Solanum verrucosum</name>
    <dbReference type="NCBI Taxonomy" id="315347"/>
    <lineage>
        <taxon>Eukaryota</taxon>
        <taxon>Viridiplantae</taxon>
        <taxon>Streptophyta</taxon>
        <taxon>Embryophyta</taxon>
        <taxon>Tracheophyta</taxon>
        <taxon>Spermatophyta</taxon>
        <taxon>Magnoliopsida</taxon>
        <taxon>eudicotyledons</taxon>
        <taxon>Gunneridae</taxon>
        <taxon>Pentapetalae</taxon>
        <taxon>asterids</taxon>
        <taxon>lamiids</taxon>
        <taxon>Solanales</taxon>
        <taxon>Solanaceae</taxon>
        <taxon>Solanoideae</taxon>
        <taxon>Solaneae</taxon>
        <taxon>Solanum</taxon>
    </lineage>
</organism>
<feature type="domain" description="Tf2-1-like SH3-like" evidence="1">
    <location>
        <begin position="5"/>
        <end position="55"/>
    </location>
</feature>
<dbReference type="Proteomes" id="UP001234989">
    <property type="component" value="Chromosome 9"/>
</dbReference>
<sequence length="391" mass="43338">MKGVMRFGKKGKLSPRYIGPYRISKSIGNVAYKLELPQELAAVHPVFHIFMLKKCMGNPSLSIPIKYIGIKDNLSYEEIPIQILDNQVCKLRTNEVALVKVLCRNQFVEEATWEAEEDMKKRYPHLFETGDISDQGAPIWNTSSGEVLGPFHEVNSGNSKAGPTFPDFDYEIVWQQSEAIRKGKASAKLFGARTVDLQVVGSGRRSTISCNLFARFDVVGKALGSDSLLTWLVLGRAPQVISWLVVGYKLLEVLLGVDMPAHSVWLGQAPGIVRWHTWLGWAGHPQCSLLGSWIRDFGGDRYTPTWDLPGWSAIDAYWVPIAWVLMLHSASVFVMQVQAPFINVEFDPTSVYFGDEIEDSSPLVPLPSSSRTGFGLPIGGLVGAIMAREIG</sequence>
<dbReference type="EMBL" id="CP133620">
    <property type="protein sequence ID" value="WMV46209.1"/>
    <property type="molecule type" value="Genomic_DNA"/>
</dbReference>
<dbReference type="PANTHER" id="PTHR46148">
    <property type="entry name" value="CHROMO DOMAIN-CONTAINING PROTEIN"/>
    <property type="match status" value="1"/>
</dbReference>
<dbReference type="Pfam" id="PF24626">
    <property type="entry name" value="SH3_Tf2-1"/>
    <property type="match status" value="1"/>
</dbReference>
<dbReference type="PANTHER" id="PTHR46148:SF56">
    <property type="entry name" value="RETROTRANSPOSON PROTEIN"/>
    <property type="match status" value="1"/>
</dbReference>
<protein>
    <recommendedName>
        <fullName evidence="1">Tf2-1-like SH3-like domain-containing protein</fullName>
    </recommendedName>
</protein>
<name>A0AAF0UHZ9_SOLVR</name>
<evidence type="ECO:0000313" key="2">
    <source>
        <dbReference type="EMBL" id="WMV46209.1"/>
    </source>
</evidence>
<proteinExistence type="predicted"/>
<dbReference type="InterPro" id="IPR056924">
    <property type="entry name" value="SH3_Tf2-1"/>
</dbReference>
<evidence type="ECO:0000313" key="3">
    <source>
        <dbReference type="Proteomes" id="UP001234989"/>
    </source>
</evidence>
<accession>A0AAF0UHZ9</accession>
<keyword evidence="3" id="KW-1185">Reference proteome</keyword>
<gene>
    <name evidence="2" type="ORF">MTR67_039594</name>
</gene>